<dbReference type="STRING" id="76728.AQ490_15280"/>
<dbReference type="PRINTS" id="PR00050">
    <property type="entry name" value="COLDSHOCK"/>
</dbReference>
<dbReference type="Gene3D" id="2.40.50.140">
    <property type="entry name" value="Nucleic acid-binding proteins"/>
    <property type="match status" value="1"/>
</dbReference>
<dbReference type="SMART" id="SM00357">
    <property type="entry name" value="CSP"/>
    <property type="match status" value="1"/>
</dbReference>
<evidence type="ECO:0000313" key="3">
    <source>
        <dbReference type="Proteomes" id="UP000050867"/>
    </source>
</evidence>
<reference evidence="2 3" key="1">
    <citation type="submission" date="2015-10" db="EMBL/GenBank/DDBJ databases">
        <title>Draft genome sequence of pyrrolomycin-producing Streptomyces vitaminophilus.</title>
        <authorList>
            <person name="Graham D.E."/>
            <person name="Mahan K.M."/>
            <person name="Klingeman D.M."/>
            <person name="Hettich R.L."/>
            <person name="Parry R.J."/>
        </authorList>
    </citation>
    <scope>NUCLEOTIDE SEQUENCE [LARGE SCALE GENOMIC DNA]</scope>
    <source>
        <strain evidence="2 3">ATCC 31673</strain>
    </source>
</reference>
<dbReference type="PROSITE" id="PS51857">
    <property type="entry name" value="CSD_2"/>
    <property type="match status" value="1"/>
</dbReference>
<dbReference type="InterPro" id="IPR011129">
    <property type="entry name" value="CSD"/>
</dbReference>
<dbReference type="Pfam" id="PF00313">
    <property type="entry name" value="CSD"/>
    <property type="match status" value="1"/>
</dbReference>
<name>A0A0T6LXI1_WENVI</name>
<dbReference type="EMBL" id="LLZU01000005">
    <property type="protein sequence ID" value="KRV50447.1"/>
    <property type="molecule type" value="Genomic_DNA"/>
</dbReference>
<keyword evidence="3" id="KW-1185">Reference proteome</keyword>
<dbReference type="SUPFAM" id="SSF50249">
    <property type="entry name" value="Nucleic acid-binding proteins"/>
    <property type="match status" value="1"/>
</dbReference>
<organism evidence="2 3">
    <name type="scientific">Wenjunlia vitaminophila</name>
    <name type="common">Streptomyces vitaminophilus</name>
    <dbReference type="NCBI Taxonomy" id="76728"/>
    <lineage>
        <taxon>Bacteria</taxon>
        <taxon>Bacillati</taxon>
        <taxon>Actinomycetota</taxon>
        <taxon>Actinomycetes</taxon>
        <taxon>Kitasatosporales</taxon>
        <taxon>Streptomycetaceae</taxon>
        <taxon>Wenjunlia</taxon>
    </lineage>
</organism>
<evidence type="ECO:0000259" key="1">
    <source>
        <dbReference type="PROSITE" id="PS51857"/>
    </source>
</evidence>
<feature type="domain" description="CSD" evidence="1">
    <location>
        <begin position="1"/>
        <end position="65"/>
    </location>
</feature>
<evidence type="ECO:0000313" key="2">
    <source>
        <dbReference type="EMBL" id="KRV50447.1"/>
    </source>
</evidence>
<dbReference type="InterPro" id="IPR002059">
    <property type="entry name" value="CSP_DNA-bd"/>
</dbReference>
<dbReference type="GO" id="GO:0003677">
    <property type="term" value="F:DNA binding"/>
    <property type="evidence" value="ECO:0007669"/>
    <property type="project" value="UniProtKB-KW"/>
</dbReference>
<dbReference type="OrthoDB" id="4382049at2"/>
<gene>
    <name evidence="2" type="ORF">AQ490_15280</name>
</gene>
<comment type="caution">
    <text evidence="2">The sequence shown here is derived from an EMBL/GenBank/DDBJ whole genome shotgun (WGS) entry which is preliminary data.</text>
</comment>
<dbReference type="InterPro" id="IPR012340">
    <property type="entry name" value="NA-bd_OB-fold"/>
</dbReference>
<accession>A0A0T6LXI1</accession>
<protein>
    <submittedName>
        <fullName evidence="2">DNA-binding protein</fullName>
    </submittedName>
</protein>
<dbReference type="RefSeq" id="WP_018381685.1">
    <property type="nucleotide sequence ID" value="NZ_LLZU01000005.1"/>
</dbReference>
<keyword evidence="2" id="KW-0238">DNA-binding</keyword>
<dbReference type="AlphaFoldDB" id="A0A0T6LXI1"/>
<dbReference type="eggNOG" id="COG1278">
    <property type="taxonomic scope" value="Bacteria"/>
</dbReference>
<sequence>MAQGRVVRFDDVRGYGFIVPDEGDEDIFMHANDLLDEKHLYKPGALVEFRVGQGERGPKASLVRLVEPAPTRSVSAPVATGPATAEGVDEDGMCDVLSAREFRQELTETLLEVAPTLTGAQIVQVRQGLDRLARGHGWLAS</sequence>
<dbReference type="Proteomes" id="UP000050867">
    <property type="component" value="Unassembled WGS sequence"/>
</dbReference>
<proteinExistence type="predicted"/>